<dbReference type="GO" id="GO:0015379">
    <property type="term" value="F:potassium:chloride symporter activity"/>
    <property type="evidence" value="ECO:0007669"/>
    <property type="project" value="InterPro"/>
</dbReference>
<comment type="subcellular location">
    <subcellularLocation>
        <location evidence="1">Cell inner membrane</location>
        <topology evidence="1">Multi-pass membrane protein</topology>
    </subcellularLocation>
</comment>
<dbReference type="GO" id="GO:0046872">
    <property type="term" value="F:metal ion binding"/>
    <property type="evidence" value="ECO:0007669"/>
    <property type="project" value="UniProtKB-KW"/>
</dbReference>
<evidence type="ECO:0000313" key="14">
    <source>
        <dbReference type="EMBL" id="SDZ83556.1"/>
    </source>
</evidence>
<evidence type="ECO:0000256" key="3">
    <source>
        <dbReference type="ARBA" id="ARBA00022448"/>
    </source>
</evidence>
<keyword evidence="8 12" id="KW-0630">Potassium</keyword>
<keyword evidence="12" id="KW-0479">Metal-binding</keyword>
<keyword evidence="7 13" id="KW-0812">Transmembrane</keyword>
<feature type="transmembrane region" description="Helical" evidence="13">
    <location>
        <begin position="131"/>
        <end position="151"/>
    </location>
</feature>
<feature type="binding site" evidence="12">
    <location>
        <position position="218"/>
    </location>
    <ligand>
        <name>K(+)</name>
        <dbReference type="ChEBI" id="CHEBI:29103"/>
    </ligand>
</feature>
<evidence type="ECO:0000256" key="9">
    <source>
        <dbReference type="ARBA" id="ARBA00022989"/>
    </source>
</evidence>
<evidence type="ECO:0000256" key="4">
    <source>
        <dbReference type="ARBA" id="ARBA00022475"/>
    </source>
</evidence>
<dbReference type="RefSeq" id="WP_092344436.1">
    <property type="nucleotide sequence ID" value="NZ_FNQN01000001.1"/>
</dbReference>
<keyword evidence="3" id="KW-0813">Transport</keyword>
<dbReference type="PANTHER" id="PTHR32024">
    <property type="entry name" value="TRK SYSTEM POTASSIUM UPTAKE PROTEIN TRKG-RELATED"/>
    <property type="match status" value="1"/>
</dbReference>
<dbReference type="InterPro" id="IPR003445">
    <property type="entry name" value="Cat_transpt"/>
</dbReference>
<feature type="binding site" evidence="12">
    <location>
        <position position="109"/>
    </location>
    <ligand>
        <name>K(+)</name>
        <dbReference type="ChEBI" id="CHEBI:29103"/>
    </ligand>
</feature>
<keyword evidence="11 13" id="KW-0472">Membrane</keyword>
<dbReference type="EMBL" id="FNQN01000001">
    <property type="protein sequence ID" value="SDZ83556.1"/>
    <property type="molecule type" value="Genomic_DNA"/>
</dbReference>
<proteinExistence type="inferred from homology"/>
<organism evidence="14 15">
    <name type="scientific">Desulfuromusa kysingii</name>
    <dbReference type="NCBI Taxonomy" id="37625"/>
    <lineage>
        <taxon>Bacteria</taxon>
        <taxon>Pseudomonadati</taxon>
        <taxon>Thermodesulfobacteriota</taxon>
        <taxon>Desulfuromonadia</taxon>
        <taxon>Desulfuromonadales</taxon>
        <taxon>Geopsychrobacteraceae</taxon>
        <taxon>Desulfuromusa</taxon>
    </lineage>
</organism>
<feature type="transmembrane region" description="Helical" evidence="13">
    <location>
        <begin position="272"/>
        <end position="289"/>
    </location>
</feature>
<evidence type="ECO:0000256" key="2">
    <source>
        <dbReference type="ARBA" id="ARBA00009137"/>
    </source>
</evidence>
<dbReference type="PANTHER" id="PTHR32024:SF2">
    <property type="entry name" value="TRK SYSTEM POTASSIUM UPTAKE PROTEIN TRKG-RELATED"/>
    <property type="match status" value="1"/>
</dbReference>
<feature type="transmembrane region" description="Helical" evidence="13">
    <location>
        <begin position="328"/>
        <end position="350"/>
    </location>
</feature>
<dbReference type="STRING" id="37625.SAMN05660420_00542"/>
<keyword evidence="6" id="KW-0633">Potassium transport</keyword>
<feature type="transmembrane region" description="Helical" evidence="13">
    <location>
        <begin position="7"/>
        <end position="29"/>
    </location>
</feature>
<keyword evidence="9 13" id="KW-1133">Transmembrane helix</keyword>
<feature type="transmembrane region" description="Helical" evidence="13">
    <location>
        <begin position="181"/>
        <end position="205"/>
    </location>
</feature>
<feature type="binding site" evidence="12">
    <location>
        <position position="315"/>
    </location>
    <ligand>
        <name>K(+)</name>
        <dbReference type="ChEBI" id="CHEBI:29103"/>
    </ligand>
</feature>
<feature type="binding site" evidence="12">
    <location>
        <position position="314"/>
    </location>
    <ligand>
        <name>K(+)</name>
        <dbReference type="ChEBI" id="CHEBI:29103"/>
    </ligand>
</feature>
<feature type="transmembrane region" description="Helical" evidence="13">
    <location>
        <begin position="389"/>
        <end position="413"/>
    </location>
</feature>
<evidence type="ECO:0000256" key="12">
    <source>
        <dbReference type="PIRSR" id="PIRSR006247-1"/>
    </source>
</evidence>
<feature type="binding site" evidence="12">
    <location>
        <position position="110"/>
    </location>
    <ligand>
        <name>K(+)</name>
        <dbReference type="ChEBI" id="CHEBI:29103"/>
    </ligand>
</feature>
<comment type="similarity">
    <text evidence="2">Belongs to the TrkH potassium transport family.</text>
</comment>
<dbReference type="Proteomes" id="UP000199409">
    <property type="component" value="Unassembled WGS sequence"/>
</dbReference>
<name>A0A1H3W8Y8_9BACT</name>
<evidence type="ECO:0000256" key="6">
    <source>
        <dbReference type="ARBA" id="ARBA00022538"/>
    </source>
</evidence>
<sequence length="481" mass="52209">MNLILTLRILGALLLFLGGSLFVPLPFSWYYADGVWAAFLVSAAICFGVGGLLFWFCKSPKELTLREGFAVVTFGWTVFAIFGALPYLFSGAIASPLDAIFETMSGFTTTGSTILTEIEAMPQSLLFWRALTHWLGGMGIIVLSLAILPMLGVGGMQLFKAEVPGPTADRLKPRIQDTAKMLWGVYVLLTVVETLLLMFGGMSFFDALCHSFATLATGGFSTRNSSLAAYDSSYIDGVVTLFMILAGINFALHFQILRGKGKDFFQSEELRVYLGIILAATLTIMYFNWSGGIYQHIGDNLRYSIFQVSSIMTTTGFGTADFELWPVVVQYILLLLMFIGGCAGSTGGGMKVARILLLFKHAQVQVFRLIHPRAIRLVKLGNRPVDKEVLQAILGFFALFIGVFVIGSLLVAASGMDLVSAGSAVVACLANIGPGLGSVGPVDNFAHVPGFGKIVLITCMLMGRLELFTVLVLFFPSFWRK</sequence>
<keyword evidence="4" id="KW-1003">Cell membrane</keyword>
<keyword evidence="15" id="KW-1185">Reference proteome</keyword>
<feature type="transmembrane region" description="Helical" evidence="13">
    <location>
        <begin position="234"/>
        <end position="252"/>
    </location>
</feature>
<dbReference type="NCBIfam" id="TIGR00933">
    <property type="entry name" value="2a38"/>
    <property type="match status" value="1"/>
</dbReference>
<gene>
    <name evidence="14" type="ORF">SAMN05660420_00542</name>
</gene>
<keyword evidence="10" id="KW-0406">Ion transport</keyword>
<evidence type="ECO:0000313" key="15">
    <source>
        <dbReference type="Proteomes" id="UP000199409"/>
    </source>
</evidence>
<evidence type="ECO:0000256" key="7">
    <source>
        <dbReference type="ARBA" id="ARBA00022692"/>
    </source>
</evidence>
<evidence type="ECO:0000256" key="13">
    <source>
        <dbReference type="SAM" id="Phobius"/>
    </source>
</evidence>
<evidence type="ECO:0000256" key="5">
    <source>
        <dbReference type="ARBA" id="ARBA00022519"/>
    </source>
</evidence>
<dbReference type="OrthoDB" id="9810952at2"/>
<dbReference type="PIRSF" id="PIRSF006247">
    <property type="entry name" value="TrkH"/>
    <property type="match status" value="1"/>
</dbReference>
<evidence type="ECO:0000256" key="11">
    <source>
        <dbReference type="ARBA" id="ARBA00023136"/>
    </source>
</evidence>
<dbReference type="AlphaFoldDB" id="A0A1H3W8Y8"/>
<dbReference type="Pfam" id="PF02386">
    <property type="entry name" value="TrkH"/>
    <property type="match status" value="1"/>
</dbReference>
<feature type="binding site" evidence="12">
    <location>
        <position position="431"/>
    </location>
    <ligand>
        <name>K(+)</name>
        <dbReference type="ChEBI" id="CHEBI:29103"/>
    </ligand>
</feature>
<keyword evidence="5" id="KW-0997">Cell inner membrane</keyword>
<feature type="transmembrane region" description="Helical" evidence="13">
    <location>
        <begin position="454"/>
        <end position="475"/>
    </location>
</feature>
<feature type="transmembrane region" description="Helical" evidence="13">
    <location>
        <begin position="35"/>
        <end position="57"/>
    </location>
</feature>
<feature type="transmembrane region" description="Helical" evidence="13">
    <location>
        <begin position="69"/>
        <end position="89"/>
    </location>
</feature>
<dbReference type="GO" id="GO:0005886">
    <property type="term" value="C:plasma membrane"/>
    <property type="evidence" value="ECO:0007669"/>
    <property type="project" value="UniProtKB-SubCell"/>
</dbReference>
<evidence type="ECO:0000256" key="1">
    <source>
        <dbReference type="ARBA" id="ARBA00004429"/>
    </source>
</evidence>
<evidence type="ECO:0000256" key="8">
    <source>
        <dbReference type="ARBA" id="ARBA00022958"/>
    </source>
</evidence>
<reference evidence="14 15" key="1">
    <citation type="submission" date="2016-10" db="EMBL/GenBank/DDBJ databases">
        <authorList>
            <person name="de Groot N.N."/>
        </authorList>
    </citation>
    <scope>NUCLEOTIDE SEQUENCE [LARGE SCALE GENOMIC DNA]</scope>
    <source>
        <strain evidence="14 15">DSM 7343</strain>
    </source>
</reference>
<dbReference type="InterPro" id="IPR004772">
    <property type="entry name" value="TrkH"/>
</dbReference>
<protein>
    <submittedName>
        <fullName evidence="14">Trk system potassium uptake protein TrkH</fullName>
    </submittedName>
</protein>
<accession>A0A1H3W8Y8</accession>
<evidence type="ECO:0000256" key="10">
    <source>
        <dbReference type="ARBA" id="ARBA00023065"/>
    </source>
</evidence>